<organism evidence="1 2">
    <name type="scientific">Dongia rigui</name>
    <dbReference type="NCBI Taxonomy" id="940149"/>
    <lineage>
        <taxon>Bacteria</taxon>
        <taxon>Pseudomonadati</taxon>
        <taxon>Pseudomonadota</taxon>
        <taxon>Alphaproteobacteria</taxon>
        <taxon>Rhodospirillales</taxon>
        <taxon>Dongiaceae</taxon>
        <taxon>Dongia</taxon>
    </lineage>
</organism>
<dbReference type="RefSeq" id="WP_320499451.1">
    <property type="nucleotide sequence ID" value="NZ_JAXCLX010000001.1"/>
</dbReference>
<accession>A0ABU5DWJ8</accession>
<proteinExistence type="predicted"/>
<dbReference type="EMBL" id="JAXCLX010000001">
    <property type="protein sequence ID" value="MDY0871083.1"/>
    <property type="molecule type" value="Genomic_DNA"/>
</dbReference>
<evidence type="ECO:0000313" key="1">
    <source>
        <dbReference type="EMBL" id="MDY0871083.1"/>
    </source>
</evidence>
<comment type="caution">
    <text evidence="1">The sequence shown here is derived from an EMBL/GenBank/DDBJ whole genome shotgun (WGS) entry which is preliminary data.</text>
</comment>
<dbReference type="Proteomes" id="UP001271769">
    <property type="component" value="Unassembled WGS sequence"/>
</dbReference>
<name>A0ABU5DWJ8_9PROT</name>
<reference evidence="1 2" key="1">
    <citation type="journal article" date="2013" name="Antonie Van Leeuwenhoek">
        <title>Dongia rigui sp. nov., isolated from freshwater of a large wetland in Korea.</title>
        <authorList>
            <person name="Baik K.S."/>
            <person name="Hwang Y.M."/>
            <person name="Choi J.S."/>
            <person name="Kwon J."/>
            <person name="Seong C.N."/>
        </authorList>
    </citation>
    <scope>NUCLEOTIDE SEQUENCE [LARGE SCALE GENOMIC DNA]</scope>
    <source>
        <strain evidence="1 2">04SU4-P</strain>
    </source>
</reference>
<evidence type="ECO:0000313" key="2">
    <source>
        <dbReference type="Proteomes" id="UP001271769"/>
    </source>
</evidence>
<sequence length="93" mass="9963">MMGMAVDFMADPRLPQAMNSASLNASLASLPPAPKRSPILRFADFFIDGCDVRLFQGVDCHTQAALPDGTLIDLGGVYRGRSRLAEFGFESAA</sequence>
<keyword evidence="2" id="KW-1185">Reference proteome</keyword>
<gene>
    <name evidence="1" type="ORF">SMD31_04090</name>
</gene>
<protein>
    <submittedName>
        <fullName evidence="1">Uncharacterized protein</fullName>
    </submittedName>
</protein>